<gene>
    <name evidence="1" type="ORF">LCGC14_2029420</name>
</gene>
<evidence type="ECO:0000313" key="1">
    <source>
        <dbReference type="EMBL" id="KKL77979.1"/>
    </source>
</evidence>
<name>A0A0F9EV88_9ZZZZ</name>
<dbReference type="AlphaFoldDB" id="A0A0F9EV88"/>
<accession>A0A0F9EV88</accession>
<organism evidence="1">
    <name type="scientific">marine sediment metagenome</name>
    <dbReference type="NCBI Taxonomy" id="412755"/>
    <lineage>
        <taxon>unclassified sequences</taxon>
        <taxon>metagenomes</taxon>
        <taxon>ecological metagenomes</taxon>
    </lineage>
</organism>
<comment type="caution">
    <text evidence="1">The sequence shown here is derived from an EMBL/GenBank/DDBJ whole genome shotgun (WGS) entry which is preliminary data.</text>
</comment>
<protein>
    <submittedName>
        <fullName evidence="1">Uncharacterized protein</fullName>
    </submittedName>
</protein>
<feature type="non-terminal residue" evidence="1">
    <location>
        <position position="107"/>
    </location>
</feature>
<sequence>MTKVLRLSDGKIFSSPRGVAMEADKPIEREVYYCCRGYLEAVNGEKYEWILDDEKDRGRREYDESYWDRRGKWMNRAWVLKWRAMFILEWLDRKYTSGAWLRTGQIA</sequence>
<reference evidence="1" key="1">
    <citation type="journal article" date="2015" name="Nature">
        <title>Complex archaea that bridge the gap between prokaryotes and eukaryotes.</title>
        <authorList>
            <person name="Spang A."/>
            <person name="Saw J.H."/>
            <person name="Jorgensen S.L."/>
            <person name="Zaremba-Niedzwiedzka K."/>
            <person name="Martijn J."/>
            <person name="Lind A.E."/>
            <person name="van Eijk R."/>
            <person name="Schleper C."/>
            <person name="Guy L."/>
            <person name="Ettema T.J."/>
        </authorList>
    </citation>
    <scope>NUCLEOTIDE SEQUENCE</scope>
</reference>
<dbReference type="EMBL" id="LAZR01023594">
    <property type="protein sequence ID" value="KKL77979.1"/>
    <property type="molecule type" value="Genomic_DNA"/>
</dbReference>
<proteinExistence type="predicted"/>